<evidence type="ECO:0000313" key="1">
    <source>
        <dbReference type="EMBL" id="GHG20849.1"/>
    </source>
</evidence>
<gene>
    <name evidence="1" type="primary">sapA</name>
    <name evidence="1" type="ORF">GCM10017667_65180</name>
</gene>
<accession>A0A919BVK9</accession>
<evidence type="ECO:0000313" key="2">
    <source>
        <dbReference type="Proteomes" id="UP000632849"/>
    </source>
</evidence>
<protein>
    <submittedName>
        <fullName evidence="1">Spore-associated protein A</fullName>
    </submittedName>
</protein>
<dbReference type="AlphaFoldDB" id="A0A919BVK9"/>
<comment type="caution">
    <text evidence="1">The sequence shown here is derived from an EMBL/GenBank/DDBJ whole genome shotgun (WGS) entry which is preliminary data.</text>
</comment>
<sequence length="147" mass="15431">MARGLAALAIAFGTVPADSGTANAAISDSAAVSACGSSYYVQRKQDLGRGQTATVFLLYSASTKKNCVVTMKHPDMGSIYGFPTELGASVQAEGGSWITDRDDYKYYAGPVYLYAPGKCVRFSASYEEWGASLPHDINCTSPSGNCG</sequence>
<dbReference type="RefSeq" id="WP_229915746.1">
    <property type="nucleotide sequence ID" value="NZ_BNBE01000003.1"/>
</dbReference>
<reference evidence="1" key="2">
    <citation type="submission" date="2020-09" db="EMBL/GenBank/DDBJ databases">
        <authorList>
            <person name="Sun Q."/>
            <person name="Ohkuma M."/>
        </authorList>
    </citation>
    <scope>NUCLEOTIDE SEQUENCE</scope>
    <source>
        <strain evidence="1">JCM 4122</strain>
    </source>
</reference>
<name>A0A919BVK9_STRFL</name>
<reference evidence="1" key="1">
    <citation type="journal article" date="2014" name="Int. J. Syst. Evol. Microbiol.">
        <title>Complete genome sequence of Corynebacterium casei LMG S-19264T (=DSM 44701T), isolated from a smear-ripened cheese.</title>
        <authorList>
            <consortium name="US DOE Joint Genome Institute (JGI-PGF)"/>
            <person name="Walter F."/>
            <person name="Albersmeier A."/>
            <person name="Kalinowski J."/>
            <person name="Ruckert C."/>
        </authorList>
    </citation>
    <scope>NUCLEOTIDE SEQUENCE</scope>
    <source>
        <strain evidence="1">JCM 4122</strain>
    </source>
</reference>
<dbReference type="EMBL" id="BNBE01000003">
    <property type="protein sequence ID" value="GHG20849.1"/>
    <property type="molecule type" value="Genomic_DNA"/>
</dbReference>
<proteinExistence type="predicted"/>
<dbReference type="Proteomes" id="UP000632849">
    <property type="component" value="Unassembled WGS sequence"/>
</dbReference>
<keyword evidence="2" id="KW-1185">Reference proteome</keyword>
<organism evidence="1 2">
    <name type="scientific">Streptomyces filamentosus</name>
    <name type="common">Streptomyces roseosporus</name>
    <dbReference type="NCBI Taxonomy" id="67294"/>
    <lineage>
        <taxon>Bacteria</taxon>
        <taxon>Bacillati</taxon>
        <taxon>Actinomycetota</taxon>
        <taxon>Actinomycetes</taxon>
        <taxon>Kitasatosporales</taxon>
        <taxon>Streptomycetaceae</taxon>
        <taxon>Streptomyces</taxon>
    </lineage>
</organism>